<keyword evidence="8" id="KW-0645">Protease</keyword>
<feature type="active site" evidence="7">
    <location>
        <position position="45"/>
    </location>
</feature>
<keyword evidence="2 8" id="KW-0999">Mitochondrion inner membrane</keyword>
<evidence type="ECO:0000313" key="12">
    <source>
        <dbReference type="Proteomes" id="UP000812966"/>
    </source>
</evidence>
<evidence type="ECO:0000256" key="5">
    <source>
        <dbReference type="ARBA" id="ARBA00023136"/>
    </source>
</evidence>
<evidence type="ECO:0000259" key="10">
    <source>
        <dbReference type="Pfam" id="PF10502"/>
    </source>
</evidence>
<dbReference type="InterPro" id="IPR019533">
    <property type="entry name" value="Peptidase_S26"/>
</dbReference>
<dbReference type="InterPro" id="IPR000223">
    <property type="entry name" value="Pept_S26A_signal_pept_1"/>
</dbReference>
<comment type="similarity">
    <text evidence="6">Belongs to the peptidase S26 family. IMP1 subfamily.</text>
</comment>
<sequence length="242" mass="27077">MAFANQIRAYAPLYRRSAIVTLQLLTTLHLISTDLLEIRMCAGVSMLPTLSHTGDFVLISPIPLKFHITSAQLNGTPRPPTSEWGIRRGDVVIATSPTDPSKTVCKRILGMEGDIVEVDPARTKAKREAKEQRSKNTEPDKRWEELDADHRREINRVNQAQIDEDAKLVPVFTPRGRLDSEHVRIPKGYVWLAGDNASNSTDSRAYGPVPMAMLKGKVLARVWPNPKWMSGDNLMREVAETS</sequence>
<feature type="region of interest" description="Disordered" evidence="9">
    <location>
        <begin position="121"/>
        <end position="145"/>
    </location>
</feature>
<dbReference type="GO" id="GO:0006627">
    <property type="term" value="P:protein processing involved in protein targeting to mitochondrion"/>
    <property type="evidence" value="ECO:0007669"/>
    <property type="project" value="TreeGrafter"/>
</dbReference>
<dbReference type="Gene3D" id="2.10.109.10">
    <property type="entry name" value="Umud Fragment, subunit A"/>
    <property type="match status" value="1"/>
</dbReference>
<dbReference type="PANTHER" id="PTHR12383">
    <property type="entry name" value="PROTEASE FAMILY S26 MITOCHONDRIAL INNER MEMBRANE PROTEASE-RELATED"/>
    <property type="match status" value="1"/>
</dbReference>
<dbReference type="NCBIfam" id="TIGR02227">
    <property type="entry name" value="sigpep_I_bact"/>
    <property type="match status" value="1"/>
</dbReference>
<comment type="subcellular location">
    <subcellularLocation>
        <location evidence="1 8">Mitochondrion inner membrane</location>
    </subcellularLocation>
</comment>
<feature type="active site" evidence="7">
    <location>
        <position position="106"/>
    </location>
</feature>
<feature type="domain" description="Peptidase S26" evidence="10">
    <location>
        <begin position="20"/>
        <end position="223"/>
    </location>
</feature>
<evidence type="ECO:0000256" key="9">
    <source>
        <dbReference type="SAM" id="MobiDB-lite"/>
    </source>
</evidence>
<accession>A0A8K0JRE7</accession>
<gene>
    <name evidence="11" type="ORF">FFLO_01418</name>
</gene>
<evidence type="ECO:0000256" key="7">
    <source>
        <dbReference type="PIRSR" id="PIRSR600223-1"/>
    </source>
</evidence>
<dbReference type="EMBL" id="JABELV010000020">
    <property type="protein sequence ID" value="KAG7563110.1"/>
    <property type="molecule type" value="Genomic_DNA"/>
</dbReference>
<evidence type="ECO:0000256" key="8">
    <source>
        <dbReference type="RuleBase" id="RU362041"/>
    </source>
</evidence>
<evidence type="ECO:0000313" key="11">
    <source>
        <dbReference type="EMBL" id="KAG7563110.1"/>
    </source>
</evidence>
<keyword evidence="5" id="KW-0472">Membrane</keyword>
<reference evidence="11" key="1">
    <citation type="submission" date="2020-04" db="EMBL/GenBank/DDBJ databases">
        <title>Analysis of mating type loci in Filobasidium floriforme.</title>
        <authorList>
            <person name="Nowrousian M."/>
        </authorList>
    </citation>
    <scope>NUCLEOTIDE SEQUENCE</scope>
    <source>
        <strain evidence="11">CBS 6242</strain>
    </source>
</reference>
<dbReference type="AlphaFoldDB" id="A0A8K0JRE7"/>
<dbReference type="SUPFAM" id="SSF51306">
    <property type="entry name" value="LexA/Signal peptidase"/>
    <property type="match status" value="1"/>
</dbReference>
<dbReference type="GO" id="GO:0042720">
    <property type="term" value="C:mitochondrial inner membrane peptidase complex"/>
    <property type="evidence" value="ECO:0007669"/>
    <property type="project" value="TreeGrafter"/>
</dbReference>
<proteinExistence type="inferred from homology"/>
<evidence type="ECO:0000256" key="1">
    <source>
        <dbReference type="ARBA" id="ARBA00004273"/>
    </source>
</evidence>
<dbReference type="EC" id="3.4.21.-" evidence="8"/>
<organism evidence="11 12">
    <name type="scientific">Filobasidium floriforme</name>
    <dbReference type="NCBI Taxonomy" id="5210"/>
    <lineage>
        <taxon>Eukaryota</taxon>
        <taxon>Fungi</taxon>
        <taxon>Dikarya</taxon>
        <taxon>Basidiomycota</taxon>
        <taxon>Agaricomycotina</taxon>
        <taxon>Tremellomycetes</taxon>
        <taxon>Filobasidiales</taxon>
        <taxon>Filobasidiaceae</taxon>
        <taxon>Filobasidium</taxon>
    </lineage>
</organism>
<evidence type="ECO:0000256" key="6">
    <source>
        <dbReference type="ARBA" id="ARBA00038445"/>
    </source>
</evidence>
<comment type="caution">
    <text evidence="11">The sequence shown here is derived from an EMBL/GenBank/DDBJ whole genome shotgun (WGS) entry which is preliminary data.</text>
</comment>
<dbReference type="Pfam" id="PF10502">
    <property type="entry name" value="Peptidase_S26"/>
    <property type="match status" value="1"/>
</dbReference>
<keyword evidence="3 8" id="KW-0378">Hydrolase</keyword>
<dbReference type="CDD" id="cd06530">
    <property type="entry name" value="S26_SPase_I"/>
    <property type="match status" value="1"/>
</dbReference>
<keyword evidence="12" id="KW-1185">Reference proteome</keyword>
<dbReference type="PANTHER" id="PTHR12383:SF16">
    <property type="entry name" value="MITOCHONDRIAL INNER MEMBRANE PROTEASE SUBUNIT 1"/>
    <property type="match status" value="1"/>
</dbReference>
<dbReference type="InterPro" id="IPR036286">
    <property type="entry name" value="LexA/Signal_pep-like_sf"/>
</dbReference>
<dbReference type="GO" id="GO:0004252">
    <property type="term" value="F:serine-type endopeptidase activity"/>
    <property type="evidence" value="ECO:0007669"/>
    <property type="project" value="InterPro"/>
</dbReference>
<evidence type="ECO:0000256" key="3">
    <source>
        <dbReference type="ARBA" id="ARBA00022801"/>
    </source>
</evidence>
<keyword evidence="4 8" id="KW-0496">Mitochondrion</keyword>
<dbReference type="PRINTS" id="PR00727">
    <property type="entry name" value="LEADERPTASE"/>
</dbReference>
<dbReference type="Proteomes" id="UP000812966">
    <property type="component" value="Unassembled WGS sequence"/>
</dbReference>
<name>A0A8K0JRE7_9TREE</name>
<evidence type="ECO:0000256" key="4">
    <source>
        <dbReference type="ARBA" id="ARBA00023128"/>
    </source>
</evidence>
<evidence type="ECO:0000256" key="2">
    <source>
        <dbReference type="ARBA" id="ARBA00022792"/>
    </source>
</evidence>
<dbReference type="InterPro" id="IPR052064">
    <property type="entry name" value="Mito_IMP1_subunit"/>
</dbReference>
<dbReference type="GO" id="GO:0006465">
    <property type="term" value="P:signal peptide processing"/>
    <property type="evidence" value="ECO:0007669"/>
    <property type="project" value="InterPro"/>
</dbReference>
<protein>
    <recommendedName>
        <fullName evidence="8">Mitochondrial inner membrane protease subunit</fullName>
        <ecNumber evidence="8">3.4.21.-</ecNumber>
    </recommendedName>
</protein>